<gene>
    <name evidence="2" type="ORF">LZ538_07940</name>
</gene>
<feature type="region of interest" description="Disordered" evidence="1">
    <location>
        <begin position="1"/>
        <end position="30"/>
    </location>
</feature>
<keyword evidence="3" id="KW-1185">Reference proteome</keyword>
<evidence type="ECO:0000313" key="3">
    <source>
        <dbReference type="Proteomes" id="UP001165342"/>
    </source>
</evidence>
<name>A0ABT0S2L8_9SPHN</name>
<evidence type="ECO:0000256" key="1">
    <source>
        <dbReference type="SAM" id="MobiDB-lite"/>
    </source>
</evidence>
<protein>
    <submittedName>
        <fullName evidence="2">Uncharacterized protein</fullName>
    </submittedName>
</protein>
<accession>A0ABT0S2L8</accession>
<dbReference type="Proteomes" id="UP001165342">
    <property type="component" value="Unassembled WGS sequence"/>
</dbReference>
<dbReference type="RefSeq" id="WP_249831449.1">
    <property type="nucleotide sequence ID" value="NZ_JAMGBE010000002.1"/>
</dbReference>
<comment type="caution">
    <text evidence="2">The sequence shown here is derived from an EMBL/GenBank/DDBJ whole genome shotgun (WGS) entry which is preliminary data.</text>
</comment>
<reference evidence="2" key="1">
    <citation type="submission" date="2022-05" db="EMBL/GenBank/DDBJ databases">
        <authorList>
            <person name="Jo J.-H."/>
            <person name="Im W.-T."/>
        </authorList>
    </citation>
    <scope>NUCLEOTIDE SEQUENCE</scope>
    <source>
        <strain evidence="2">SE220</strain>
    </source>
</reference>
<evidence type="ECO:0000313" key="2">
    <source>
        <dbReference type="EMBL" id="MCL6729986.1"/>
    </source>
</evidence>
<sequence length="88" mass="9680">MNADTESWDNEGGQISTAEGGHMSSSSGRVVRAPGAELQYTVILTRPHLVELCRSFRTMREAEAFVRRNTPVPAPALSTLYDRNANET</sequence>
<feature type="compositionally biased region" description="Polar residues" evidence="1">
    <location>
        <begin position="13"/>
        <end position="28"/>
    </location>
</feature>
<proteinExistence type="predicted"/>
<dbReference type="EMBL" id="JAMGBE010000002">
    <property type="protein sequence ID" value="MCL6729986.1"/>
    <property type="molecule type" value="Genomic_DNA"/>
</dbReference>
<organism evidence="2 3">
    <name type="scientific">Sphingomonas hankyongi</name>
    <dbReference type="NCBI Taxonomy" id="2908209"/>
    <lineage>
        <taxon>Bacteria</taxon>
        <taxon>Pseudomonadati</taxon>
        <taxon>Pseudomonadota</taxon>
        <taxon>Alphaproteobacteria</taxon>
        <taxon>Sphingomonadales</taxon>
        <taxon>Sphingomonadaceae</taxon>
        <taxon>Sphingomonas</taxon>
    </lineage>
</organism>